<evidence type="ECO:0000259" key="4">
    <source>
        <dbReference type="PROSITE" id="PS50110"/>
    </source>
</evidence>
<evidence type="ECO:0000259" key="3">
    <source>
        <dbReference type="PROSITE" id="PS50043"/>
    </source>
</evidence>
<sequence length="220" mass="24775">MYNVLIVEDQTMPRKLLEIYVNEEKDFNLVASISNASLALDICKRSKIDLILMDVLTELGNNGLDEALLIKKYDSNIKIIIVTSMPEASWLKKAKENKIDSFWYKDGDSNSIIDVMKRTMNGESIFPLDTPTIQFGNASNHDFSERELDILRELITGDSNIEIGKRLGLSANTVKWYIQGLLDKTGFHTRTELAAVARSLGIAIKWVCFHKDATQLGGVF</sequence>
<comment type="caution">
    <text evidence="5">The sequence shown here is derived from an EMBL/GenBank/DDBJ whole genome shotgun (WGS) entry which is preliminary data.</text>
</comment>
<organism evidence="5 6">
    <name type="scientific">Anaeroplasma bactoclasticum</name>
    <dbReference type="NCBI Taxonomy" id="2088"/>
    <lineage>
        <taxon>Bacteria</taxon>
        <taxon>Bacillati</taxon>
        <taxon>Mycoplasmatota</taxon>
        <taxon>Mollicutes</taxon>
        <taxon>Anaeroplasmatales</taxon>
        <taxon>Anaeroplasmataceae</taxon>
        <taxon>Anaeroplasma</taxon>
    </lineage>
</organism>
<dbReference type="PRINTS" id="PR00038">
    <property type="entry name" value="HTHLUXR"/>
</dbReference>
<evidence type="ECO:0000256" key="1">
    <source>
        <dbReference type="ARBA" id="ARBA00023125"/>
    </source>
</evidence>
<dbReference type="Pfam" id="PF00072">
    <property type="entry name" value="Response_reg"/>
    <property type="match status" value="1"/>
</dbReference>
<dbReference type="Proteomes" id="UP000266506">
    <property type="component" value="Unassembled WGS sequence"/>
</dbReference>
<dbReference type="SUPFAM" id="SSF52172">
    <property type="entry name" value="CheY-like"/>
    <property type="match status" value="1"/>
</dbReference>
<protein>
    <submittedName>
        <fullName evidence="5">LuxR family two component transcriptional regulator</fullName>
    </submittedName>
</protein>
<dbReference type="FunCoup" id="A0A397QVJ2">
    <property type="interactions" value="242"/>
</dbReference>
<dbReference type="SUPFAM" id="SSF46894">
    <property type="entry name" value="C-terminal effector domain of the bipartite response regulators"/>
    <property type="match status" value="1"/>
</dbReference>
<keyword evidence="1" id="KW-0238">DNA-binding</keyword>
<dbReference type="GO" id="GO:0003677">
    <property type="term" value="F:DNA binding"/>
    <property type="evidence" value="ECO:0007669"/>
    <property type="project" value="UniProtKB-KW"/>
</dbReference>
<dbReference type="Gene3D" id="1.10.10.10">
    <property type="entry name" value="Winged helix-like DNA-binding domain superfamily/Winged helix DNA-binding domain"/>
    <property type="match status" value="1"/>
</dbReference>
<evidence type="ECO:0000313" key="5">
    <source>
        <dbReference type="EMBL" id="RIA64946.1"/>
    </source>
</evidence>
<dbReference type="PANTHER" id="PTHR43214">
    <property type="entry name" value="TWO-COMPONENT RESPONSE REGULATOR"/>
    <property type="match status" value="1"/>
</dbReference>
<dbReference type="EMBL" id="QXEV01000028">
    <property type="protein sequence ID" value="RIA64946.1"/>
    <property type="molecule type" value="Genomic_DNA"/>
</dbReference>
<dbReference type="InterPro" id="IPR036388">
    <property type="entry name" value="WH-like_DNA-bd_sf"/>
</dbReference>
<keyword evidence="6" id="KW-1185">Reference proteome</keyword>
<gene>
    <name evidence="5" type="ORF">EI71_01726</name>
</gene>
<feature type="modified residue" description="4-aspartylphosphate" evidence="2">
    <location>
        <position position="54"/>
    </location>
</feature>
<keyword evidence="2" id="KW-0597">Phosphoprotein</keyword>
<feature type="domain" description="Response regulatory" evidence="4">
    <location>
        <begin position="3"/>
        <end position="120"/>
    </location>
</feature>
<feature type="domain" description="HTH luxR-type" evidence="3">
    <location>
        <begin position="136"/>
        <end position="201"/>
    </location>
</feature>
<dbReference type="InParanoid" id="A0A397QVJ2"/>
<dbReference type="Gene3D" id="3.40.50.2300">
    <property type="match status" value="1"/>
</dbReference>
<dbReference type="AlphaFoldDB" id="A0A397QVJ2"/>
<proteinExistence type="predicted"/>
<dbReference type="OrthoDB" id="1825091at2"/>
<dbReference type="Pfam" id="PF00196">
    <property type="entry name" value="GerE"/>
    <property type="match status" value="1"/>
</dbReference>
<reference evidence="5 6" key="1">
    <citation type="submission" date="2018-08" db="EMBL/GenBank/DDBJ databases">
        <title>Genomic Encyclopedia of Archaeal and Bacterial Type Strains, Phase II (KMG-II): from individual species to whole genera.</title>
        <authorList>
            <person name="Goeker M."/>
        </authorList>
    </citation>
    <scope>NUCLEOTIDE SEQUENCE [LARGE SCALE GENOMIC DNA]</scope>
    <source>
        <strain evidence="5 6">ATCC 27112</strain>
    </source>
</reference>
<dbReference type="CDD" id="cd06170">
    <property type="entry name" value="LuxR_C_like"/>
    <property type="match status" value="1"/>
</dbReference>
<dbReference type="PROSITE" id="PS50110">
    <property type="entry name" value="RESPONSE_REGULATORY"/>
    <property type="match status" value="1"/>
</dbReference>
<evidence type="ECO:0000313" key="6">
    <source>
        <dbReference type="Proteomes" id="UP000266506"/>
    </source>
</evidence>
<dbReference type="InterPro" id="IPR000792">
    <property type="entry name" value="Tscrpt_reg_LuxR_C"/>
</dbReference>
<dbReference type="InterPro" id="IPR001789">
    <property type="entry name" value="Sig_transdc_resp-reg_receiver"/>
</dbReference>
<evidence type="ECO:0000256" key="2">
    <source>
        <dbReference type="PROSITE-ProRule" id="PRU00169"/>
    </source>
</evidence>
<dbReference type="PANTHER" id="PTHR43214:SF42">
    <property type="entry name" value="TRANSCRIPTIONAL REGULATORY PROTEIN DESR"/>
    <property type="match status" value="1"/>
</dbReference>
<accession>A0A397QVJ2</accession>
<name>A0A397QVJ2_9MOLU</name>
<dbReference type="GO" id="GO:0006355">
    <property type="term" value="P:regulation of DNA-templated transcription"/>
    <property type="evidence" value="ECO:0007669"/>
    <property type="project" value="InterPro"/>
</dbReference>
<dbReference type="InterPro" id="IPR011006">
    <property type="entry name" value="CheY-like_superfamily"/>
</dbReference>
<dbReference type="InterPro" id="IPR016032">
    <property type="entry name" value="Sig_transdc_resp-reg_C-effctor"/>
</dbReference>
<dbReference type="SMART" id="SM00421">
    <property type="entry name" value="HTH_LUXR"/>
    <property type="match status" value="1"/>
</dbReference>
<dbReference type="PROSITE" id="PS50043">
    <property type="entry name" value="HTH_LUXR_2"/>
    <property type="match status" value="1"/>
</dbReference>
<dbReference type="GO" id="GO:0000160">
    <property type="term" value="P:phosphorelay signal transduction system"/>
    <property type="evidence" value="ECO:0007669"/>
    <property type="project" value="InterPro"/>
</dbReference>
<dbReference type="InterPro" id="IPR039420">
    <property type="entry name" value="WalR-like"/>
</dbReference>